<reference evidence="6 7" key="1">
    <citation type="journal article" date="2021" name="Comput. Struct. Biotechnol. J.">
        <title>De novo genome assembly of the potent medicinal plant Rehmannia glutinosa using nanopore technology.</title>
        <authorList>
            <person name="Ma L."/>
            <person name="Dong C."/>
            <person name="Song C."/>
            <person name="Wang X."/>
            <person name="Zheng X."/>
            <person name="Niu Y."/>
            <person name="Chen S."/>
            <person name="Feng W."/>
        </authorList>
    </citation>
    <scope>NUCLEOTIDE SEQUENCE [LARGE SCALE GENOMIC DNA]</scope>
    <source>
        <strain evidence="6">DH-2019</strain>
    </source>
</reference>
<keyword evidence="2" id="KW-0238">DNA-binding</keyword>
<evidence type="ECO:0000256" key="4">
    <source>
        <dbReference type="ARBA" id="ARBA00023242"/>
    </source>
</evidence>
<dbReference type="InterPro" id="IPR036093">
    <property type="entry name" value="NAC_dom_sf"/>
</dbReference>
<comment type="caution">
    <text evidence="6">The sequence shown here is derived from an EMBL/GenBank/DDBJ whole genome shotgun (WGS) entry which is preliminary data.</text>
</comment>
<gene>
    <name evidence="6" type="ORF">DH2020_018947</name>
</gene>
<evidence type="ECO:0000256" key="2">
    <source>
        <dbReference type="ARBA" id="ARBA00023125"/>
    </source>
</evidence>
<keyword evidence="1" id="KW-0805">Transcription regulation</keyword>
<sequence length="242" mass="28184">MSNETTIMIPPGFRFRPTDQQLITSYLLRMAMGLPILPWNRILEKDVYGKNADPWVVFSDINDSHWEIHVKESKKIINREIYVFTKLSKVNAEKTRIKRRAGCGTWNGQATRKIYNESRKLIGFMKTFTYEVMKAGLDDDTRQEINDDHWIMHEYSLAGIPLEHELKYKDYVICKITRISKVNEQPKTMSSIGPEQEYSIPPRPPVVLDESIDDFLASQRLVCSNGFTQDDCDILRYLGWSV</sequence>
<organism evidence="6 7">
    <name type="scientific">Rehmannia glutinosa</name>
    <name type="common">Chinese foxglove</name>
    <dbReference type="NCBI Taxonomy" id="99300"/>
    <lineage>
        <taxon>Eukaryota</taxon>
        <taxon>Viridiplantae</taxon>
        <taxon>Streptophyta</taxon>
        <taxon>Embryophyta</taxon>
        <taxon>Tracheophyta</taxon>
        <taxon>Spermatophyta</taxon>
        <taxon>Magnoliopsida</taxon>
        <taxon>eudicotyledons</taxon>
        <taxon>Gunneridae</taxon>
        <taxon>Pentapetalae</taxon>
        <taxon>asterids</taxon>
        <taxon>lamiids</taxon>
        <taxon>Lamiales</taxon>
        <taxon>Orobanchaceae</taxon>
        <taxon>Rehmannieae</taxon>
        <taxon>Rehmannia</taxon>
    </lineage>
</organism>
<keyword evidence="4" id="KW-0539">Nucleus</keyword>
<evidence type="ECO:0000256" key="3">
    <source>
        <dbReference type="ARBA" id="ARBA00023163"/>
    </source>
</evidence>
<keyword evidence="7" id="KW-1185">Reference proteome</keyword>
<proteinExistence type="predicted"/>
<evidence type="ECO:0000313" key="6">
    <source>
        <dbReference type="EMBL" id="KAK6148035.1"/>
    </source>
</evidence>
<evidence type="ECO:0000256" key="1">
    <source>
        <dbReference type="ARBA" id="ARBA00023015"/>
    </source>
</evidence>
<dbReference type="InterPro" id="IPR003441">
    <property type="entry name" value="NAC-dom"/>
</dbReference>
<dbReference type="Proteomes" id="UP001318860">
    <property type="component" value="Unassembled WGS sequence"/>
</dbReference>
<dbReference type="PROSITE" id="PS51005">
    <property type="entry name" value="NAC"/>
    <property type="match status" value="1"/>
</dbReference>
<evidence type="ECO:0000259" key="5">
    <source>
        <dbReference type="PROSITE" id="PS51005"/>
    </source>
</evidence>
<name>A0ABR0WPS3_REHGL</name>
<keyword evidence="3" id="KW-0804">Transcription</keyword>
<evidence type="ECO:0000313" key="7">
    <source>
        <dbReference type="Proteomes" id="UP001318860"/>
    </source>
</evidence>
<dbReference type="PANTHER" id="PTHR31719">
    <property type="entry name" value="NAC TRANSCRIPTION FACTOR 56"/>
    <property type="match status" value="1"/>
</dbReference>
<feature type="domain" description="NAC" evidence="5">
    <location>
        <begin position="9"/>
        <end position="179"/>
    </location>
</feature>
<dbReference type="Gene3D" id="2.170.150.80">
    <property type="entry name" value="NAC domain"/>
    <property type="match status" value="1"/>
</dbReference>
<protein>
    <recommendedName>
        <fullName evidence="5">NAC domain-containing protein</fullName>
    </recommendedName>
</protein>
<dbReference type="PANTHER" id="PTHR31719:SF164">
    <property type="entry name" value="NAC DOMAIN-CONTAINING PROTEIN"/>
    <property type="match status" value="1"/>
</dbReference>
<dbReference type="Pfam" id="PF02365">
    <property type="entry name" value="NAM"/>
    <property type="match status" value="1"/>
</dbReference>
<accession>A0ABR0WPS3</accession>
<dbReference type="EMBL" id="JABTTQ020000010">
    <property type="protein sequence ID" value="KAK6148035.1"/>
    <property type="molecule type" value="Genomic_DNA"/>
</dbReference>
<dbReference type="SUPFAM" id="SSF101941">
    <property type="entry name" value="NAC domain"/>
    <property type="match status" value="1"/>
</dbReference>